<dbReference type="STRING" id="1202772.A0A1V9ZLU2"/>
<organism evidence="1 2">
    <name type="scientific">Achlya hypogyna</name>
    <name type="common">Oomycete</name>
    <name type="synonym">Protoachlya hypogyna</name>
    <dbReference type="NCBI Taxonomy" id="1202772"/>
    <lineage>
        <taxon>Eukaryota</taxon>
        <taxon>Sar</taxon>
        <taxon>Stramenopiles</taxon>
        <taxon>Oomycota</taxon>
        <taxon>Saprolegniomycetes</taxon>
        <taxon>Saprolegniales</taxon>
        <taxon>Achlyaceae</taxon>
        <taxon>Achlya</taxon>
    </lineage>
</organism>
<evidence type="ECO:0000313" key="2">
    <source>
        <dbReference type="Proteomes" id="UP000243579"/>
    </source>
</evidence>
<comment type="caution">
    <text evidence="1">The sequence shown here is derived from an EMBL/GenBank/DDBJ whole genome shotgun (WGS) entry which is preliminary data.</text>
</comment>
<dbReference type="AlphaFoldDB" id="A0A1V9ZLU2"/>
<accession>A0A1V9ZLU2</accession>
<dbReference type="EMBL" id="JNBR01000075">
    <property type="protein sequence ID" value="OQR98965.1"/>
    <property type="molecule type" value="Genomic_DNA"/>
</dbReference>
<gene>
    <name evidence="1" type="ORF">ACHHYP_07465</name>
</gene>
<protein>
    <submittedName>
        <fullName evidence="1">Uncharacterized protein</fullName>
    </submittedName>
</protein>
<evidence type="ECO:0000313" key="1">
    <source>
        <dbReference type="EMBL" id="OQR98965.1"/>
    </source>
</evidence>
<name>A0A1V9ZLU2_ACHHY</name>
<keyword evidence="2" id="KW-1185">Reference proteome</keyword>
<sequence>MEVPLSLAVPVGFKRRHRAFGSDTEAGRLLKKLYGGNSKPQIKYPKLTTKQREPAGPFIPAGGVAAMDARSTKLAAANTARAVRVPAPCSNQATHQLHAIDVLPIHRRPKEIIDKELAQIKRSIEGYHPRVSKHPGSKEEKEKLQQKFTYLPGSILPPEMLPGADLLGKELRHQDALREAEPKSTLSELRKLAKQVNAEIEDRKQYAANMAALGKPVSIVEDLAGLYADLKQIQQLIHDHSSV</sequence>
<dbReference type="OrthoDB" id="189770at2759"/>
<reference evidence="1 2" key="1">
    <citation type="journal article" date="2014" name="Genome Biol. Evol.">
        <title>The secreted proteins of Achlya hypogyna and Thraustotheca clavata identify the ancestral oomycete secretome and reveal gene acquisitions by horizontal gene transfer.</title>
        <authorList>
            <person name="Misner I."/>
            <person name="Blouin N."/>
            <person name="Leonard G."/>
            <person name="Richards T.A."/>
            <person name="Lane C.E."/>
        </authorList>
    </citation>
    <scope>NUCLEOTIDE SEQUENCE [LARGE SCALE GENOMIC DNA]</scope>
    <source>
        <strain evidence="1 2">ATCC 48635</strain>
    </source>
</reference>
<dbReference type="Proteomes" id="UP000243579">
    <property type="component" value="Unassembled WGS sequence"/>
</dbReference>
<proteinExistence type="predicted"/>